<gene>
    <name evidence="2" type="ORF">TPC1_10658</name>
</gene>
<reference evidence="2" key="1">
    <citation type="submission" date="2015-07" db="EMBL/GenBank/DDBJ databases">
        <title>Adaptation to a free-living lifestyle via gene acquisitions in the diplomonad Trepomonas sp. PC1.</title>
        <authorList>
            <person name="Xu F."/>
            <person name="Jerlstrom-Hultqvist J."/>
            <person name="Kolisko M."/>
            <person name="Simpson A.G.B."/>
            <person name="Roger A.J."/>
            <person name="Svard S.G."/>
            <person name="Andersson J.O."/>
        </authorList>
    </citation>
    <scope>NUCLEOTIDE SEQUENCE</scope>
    <source>
        <strain evidence="2">PC1</strain>
    </source>
</reference>
<dbReference type="Gene3D" id="3.40.50.1820">
    <property type="entry name" value="alpha/beta hydrolase"/>
    <property type="match status" value="1"/>
</dbReference>
<accession>A0A146KL35</accession>
<dbReference type="PANTHER" id="PTHR12277:SF81">
    <property type="entry name" value="PROTEIN ABHD13"/>
    <property type="match status" value="1"/>
</dbReference>
<dbReference type="SUPFAM" id="SSF53474">
    <property type="entry name" value="alpha/beta-Hydrolases"/>
    <property type="match status" value="1"/>
</dbReference>
<dbReference type="AlphaFoldDB" id="A0A146KL35"/>
<dbReference type="GO" id="GO:0016787">
    <property type="term" value="F:hydrolase activity"/>
    <property type="evidence" value="ECO:0007669"/>
    <property type="project" value="UniProtKB-KW"/>
</dbReference>
<protein>
    <submittedName>
        <fullName evidence="2">Alpha/beta hydrolase family protein</fullName>
    </submittedName>
</protein>
<dbReference type="PANTHER" id="PTHR12277">
    <property type="entry name" value="ALPHA/BETA HYDROLASE DOMAIN-CONTAINING PROTEIN"/>
    <property type="match status" value="1"/>
</dbReference>
<organism evidence="2">
    <name type="scientific">Trepomonas sp. PC1</name>
    <dbReference type="NCBI Taxonomy" id="1076344"/>
    <lineage>
        <taxon>Eukaryota</taxon>
        <taxon>Metamonada</taxon>
        <taxon>Diplomonadida</taxon>
        <taxon>Hexamitidae</taxon>
        <taxon>Hexamitinae</taxon>
        <taxon>Trepomonas</taxon>
    </lineage>
</organism>
<evidence type="ECO:0000313" key="2">
    <source>
        <dbReference type="EMBL" id="JAP96116.1"/>
    </source>
</evidence>
<keyword evidence="2" id="KW-0378">Hydrolase</keyword>
<feature type="domain" description="Serine aminopeptidase S33" evidence="1">
    <location>
        <begin position="49"/>
        <end position="153"/>
    </location>
</feature>
<dbReference type="Pfam" id="PF12146">
    <property type="entry name" value="Hydrolase_4"/>
    <property type="match status" value="1"/>
</dbReference>
<sequence>AIASEYAFPIDKIPKERTKIEKYYQLLFKDQIFQPIFVAQYEPPEQKSNLVMLYIHGNCETVFTIDNLMKQRSKQLGCRIISFDWNGYGDSPGEPSEQALIAASFRVMKFIVHNLDTQPEKVVVYGRSIGSVGAVALCQQYSVRKMILQSPIASAYDVLFEEPLEVGNMLNNKKLIRFTQSPILIIHGDKDSIVPIRNSRILLSELMMGDFERYEKEMTPKLRRSDRGAVEFWRMVGGDHNDLDMWWSKEILLAVKETFDSDEVVSEKK</sequence>
<feature type="non-terminal residue" evidence="2">
    <location>
        <position position="1"/>
    </location>
</feature>
<proteinExistence type="predicted"/>
<dbReference type="InterPro" id="IPR022742">
    <property type="entry name" value="Hydrolase_4"/>
</dbReference>
<dbReference type="EMBL" id="GDID01000490">
    <property type="protein sequence ID" value="JAP96116.1"/>
    <property type="molecule type" value="Transcribed_RNA"/>
</dbReference>
<dbReference type="InterPro" id="IPR029058">
    <property type="entry name" value="AB_hydrolase_fold"/>
</dbReference>
<evidence type="ECO:0000259" key="1">
    <source>
        <dbReference type="Pfam" id="PF12146"/>
    </source>
</evidence>
<name>A0A146KL35_9EUKA</name>
<feature type="non-terminal residue" evidence="2">
    <location>
        <position position="269"/>
    </location>
</feature>